<sequence length="288" mass="31194">MDEPAEDPKPAFHAAFTAAISSLSSAISSLPSLGHSAQQDAISSSLSKISELTVQLKDAAGFLPAYEMRVYSEQLKGVSDSLSTSRKAVAPRAKFSFKNRRSGPSSTPTSTSTPKPPAPVPTPPLPKPPPSTTGILSLSSLTNRTILPQTTEESFTTASITTIASSLIFAAVEGPVHITDVKSSILVISCRQFRLHDCNNVDVYLRCSSRPIIERCSNIRVSPLSSYLKGVLGVDGDGEDRWDQIDDFNWLKEGRASPNWRVLKEEERIGEERWRGVLEGGDIESLLP</sequence>
<accession>A0AAV9VY40</accession>
<comment type="caution">
    <text evidence="8">The sequence shown here is derived from an EMBL/GenBank/DDBJ whole genome shotgun (WGS) entry which is preliminary data.</text>
</comment>
<evidence type="ECO:0000256" key="3">
    <source>
        <dbReference type="ARBA" id="ARBA00022490"/>
    </source>
</evidence>
<dbReference type="Proteomes" id="UP001370758">
    <property type="component" value="Unassembled WGS sequence"/>
</dbReference>
<organism evidence="8 9">
    <name type="scientific">Arthrobotrys musiformis</name>
    <dbReference type="NCBI Taxonomy" id="47236"/>
    <lineage>
        <taxon>Eukaryota</taxon>
        <taxon>Fungi</taxon>
        <taxon>Dikarya</taxon>
        <taxon>Ascomycota</taxon>
        <taxon>Pezizomycotina</taxon>
        <taxon>Orbiliomycetes</taxon>
        <taxon>Orbiliales</taxon>
        <taxon>Orbiliaceae</taxon>
        <taxon>Arthrobotrys</taxon>
    </lineage>
</organism>
<dbReference type="InterPro" id="IPR017901">
    <property type="entry name" value="C-CAP_CF_C-like"/>
</dbReference>
<evidence type="ECO:0000313" key="8">
    <source>
        <dbReference type="EMBL" id="KAK6497733.1"/>
    </source>
</evidence>
<evidence type="ECO:0000259" key="7">
    <source>
        <dbReference type="PROSITE" id="PS51329"/>
    </source>
</evidence>
<evidence type="ECO:0000256" key="1">
    <source>
        <dbReference type="ARBA" id="ARBA00004496"/>
    </source>
</evidence>
<comment type="subunit">
    <text evidence="5">Supercomplex made of cofactors A to E. Cofactors A and D function by capturing and stabilizing tubulin in a quasi-native conformation. Cofactor E binds to the cofactor D-tubulin complex; interaction with cofactor C then causes the release of tubulin polypeptides that are committed to the native state.</text>
</comment>
<keyword evidence="3" id="KW-0963">Cytoplasm</keyword>
<feature type="compositionally biased region" description="Pro residues" evidence="6">
    <location>
        <begin position="114"/>
        <end position="131"/>
    </location>
</feature>
<dbReference type="EMBL" id="JAVHJL010000009">
    <property type="protein sequence ID" value="KAK6497733.1"/>
    <property type="molecule type" value="Genomic_DNA"/>
</dbReference>
<dbReference type="PANTHER" id="PTHR15139:SF0">
    <property type="entry name" value="TUBULIN-SPECIFIC CHAPERONE C"/>
    <property type="match status" value="1"/>
</dbReference>
<evidence type="ECO:0000313" key="9">
    <source>
        <dbReference type="Proteomes" id="UP001370758"/>
    </source>
</evidence>
<dbReference type="Pfam" id="PF07986">
    <property type="entry name" value="TBCC"/>
    <property type="match status" value="1"/>
</dbReference>
<gene>
    <name evidence="8" type="ORF">TWF481_012136</name>
</gene>
<dbReference type="GO" id="GO:0015631">
    <property type="term" value="F:tubulin binding"/>
    <property type="evidence" value="ECO:0007669"/>
    <property type="project" value="InterPro"/>
</dbReference>
<feature type="compositionally biased region" description="Low complexity" evidence="6">
    <location>
        <begin position="104"/>
        <end position="113"/>
    </location>
</feature>
<dbReference type="PANTHER" id="PTHR15139">
    <property type="entry name" value="TUBULIN FOLDING COFACTOR C"/>
    <property type="match status" value="1"/>
</dbReference>
<comment type="similarity">
    <text evidence="2">Belongs to the TBCC family.</text>
</comment>
<protein>
    <recommendedName>
        <fullName evidence="7">C-CAP/cofactor C-like domain-containing protein</fullName>
    </recommendedName>
</protein>
<dbReference type="GO" id="GO:0007023">
    <property type="term" value="P:post-chaperonin tubulin folding pathway"/>
    <property type="evidence" value="ECO:0007669"/>
    <property type="project" value="InterPro"/>
</dbReference>
<evidence type="ECO:0000256" key="2">
    <source>
        <dbReference type="ARBA" id="ARBA00008848"/>
    </source>
</evidence>
<dbReference type="PROSITE" id="PS51329">
    <property type="entry name" value="C_CAP_COFACTOR_C"/>
    <property type="match status" value="1"/>
</dbReference>
<dbReference type="InterPro" id="IPR012945">
    <property type="entry name" value="Tubulin-bd_cofactor_C_dom"/>
</dbReference>
<feature type="domain" description="C-CAP/cofactor C-like" evidence="7">
    <location>
        <begin position="126"/>
        <end position="250"/>
    </location>
</feature>
<keyword evidence="9" id="KW-1185">Reference proteome</keyword>
<dbReference type="Gene3D" id="2.160.20.70">
    <property type="match status" value="1"/>
</dbReference>
<dbReference type="GO" id="GO:0005737">
    <property type="term" value="C:cytoplasm"/>
    <property type="evidence" value="ECO:0007669"/>
    <property type="project" value="UniProtKB-SubCell"/>
</dbReference>
<dbReference type="GO" id="GO:0007021">
    <property type="term" value="P:tubulin complex assembly"/>
    <property type="evidence" value="ECO:0007669"/>
    <property type="project" value="TreeGrafter"/>
</dbReference>
<dbReference type="Pfam" id="PF16752">
    <property type="entry name" value="TBCC_N"/>
    <property type="match status" value="1"/>
</dbReference>
<feature type="region of interest" description="Disordered" evidence="6">
    <location>
        <begin position="91"/>
        <end position="134"/>
    </location>
</feature>
<evidence type="ECO:0000256" key="5">
    <source>
        <dbReference type="ARBA" id="ARBA00026055"/>
    </source>
</evidence>
<dbReference type="InterPro" id="IPR016098">
    <property type="entry name" value="CAP/MinC_C"/>
</dbReference>
<proteinExistence type="inferred from homology"/>
<reference evidence="8 9" key="1">
    <citation type="submission" date="2023-08" db="EMBL/GenBank/DDBJ databases">
        <authorList>
            <person name="Palmer J.M."/>
        </authorList>
    </citation>
    <scope>NUCLEOTIDE SEQUENCE [LARGE SCALE GENOMIC DNA]</scope>
    <source>
        <strain evidence="8 9">TWF481</strain>
    </source>
</reference>
<dbReference type="InterPro" id="IPR027684">
    <property type="entry name" value="TBCC"/>
</dbReference>
<keyword evidence="4" id="KW-0007">Acetylation</keyword>
<evidence type="ECO:0000256" key="4">
    <source>
        <dbReference type="ARBA" id="ARBA00022990"/>
    </source>
</evidence>
<comment type="subcellular location">
    <subcellularLocation>
        <location evidence="1">Cytoplasm</location>
    </subcellularLocation>
</comment>
<evidence type="ECO:0000256" key="6">
    <source>
        <dbReference type="SAM" id="MobiDB-lite"/>
    </source>
</evidence>
<dbReference type="AlphaFoldDB" id="A0AAV9VY40"/>
<name>A0AAV9VY40_9PEZI</name>
<dbReference type="InterPro" id="IPR031925">
    <property type="entry name" value="TBCC_N"/>
</dbReference>
<dbReference type="InterPro" id="IPR038397">
    <property type="entry name" value="TBCC_N_sf"/>
</dbReference>
<dbReference type="Gene3D" id="1.20.58.1250">
    <property type="entry name" value="Tubulin Binding Cofactor C, N-terminal domain"/>
    <property type="match status" value="1"/>
</dbReference>